<comment type="caution">
    <text evidence="7">The sequence shown here is derived from an EMBL/GenBank/DDBJ whole genome shotgun (WGS) entry which is preliminary data.</text>
</comment>
<dbReference type="SUPFAM" id="SSF144232">
    <property type="entry name" value="HIT/MYND zinc finger-like"/>
    <property type="match status" value="1"/>
</dbReference>
<proteinExistence type="predicted"/>
<dbReference type="InterPro" id="IPR001214">
    <property type="entry name" value="SET_dom"/>
</dbReference>
<dbReference type="Pfam" id="PF00856">
    <property type="entry name" value="SET"/>
    <property type="match status" value="1"/>
</dbReference>
<dbReference type="InterPro" id="IPR002893">
    <property type="entry name" value="Znf_MYND"/>
</dbReference>
<dbReference type="OrthoDB" id="265717at2759"/>
<dbReference type="GO" id="GO:0008270">
    <property type="term" value="F:zinc ion binding"/>
    <property type="evidence" value="ECO:0007669"/>
    <property type="project" value="UniProtKB-KW"/>
</dbReference>
<dbReference type="Gene3D" id="1.25.40.10">
    <property type="entry name" value="Tetratricopeptide repeat domain"/>
    <property type="match status" value="1"/>
</dbReference>
<dbReference type="InterPro" id="IPR050869">
    <property type="entry name" value="H3K4_H4K5_MeTrfase"/>
</dbReference>
<keyword evidence="8" id="KW-1185">Reference proteome</keyword>
<dbReference type="Gene3D" id="2.170.270.10">
    <property type="entry name" value="SET domain"/>
    <property type="match status" value="1"/>
</dbReference>
<dbReference type="Gene3D" id="1.10.220.160">
    <property type="match status" value="1"/>
</dbReference>
<dbReference type="PROSITE" id="PS01360">
    <property type="entry name" value="ZF_MYND_1"/>
    <property type="match status" value="1"/>
</dbReference>
<dbReference type="PROSITE" id="PS50280">
    <property type="entry name" value="SET"/>
    <property type="match status" value="1"/>
</dbReference>
<dbReference type="PROSITE" id="PS50865">
    <property type="entry name" value="ZF_MYND_2"/>
    <property type="match status" value="1"/>
</dbReference>
<dbReference type="PANTHER" id="PTHR12197:SF251">
    <property type="entry name" value="EG:BACR7C10.4 PROTEIN"/>
    <property type="match status" value="1"/>
</dbReference>
<evidence type="ECO:0000256" key="2">
    <source>
        <dbReference type="ARBA" id="ARBA00022771"/>
    </source>
</evidence>
<dbReference type="InterPro" id="IPR011990">
    <property type="entry name" value="TPR-like_helical_dom_sf"/>
</dbReference>
<evidence type="ECO:0000256" key="4">
    <source>
        <dbReference type="PROSITE-ProRule" id="PRU00134"/>
    </source>
</evidence>
<evidence type="ECO:0000259" key="6">
    <source>
        <dbReference type="PROSITE" id="PS50865"/>
    </source>
</evidence>
<protein>
    <recommendedName>
        <fullName evidence="9">SET and MYND domain-containing protein</fullName>
    </recommendedName>
</protein>
<feature type="domain" description="MYND-type" evidence="6">
    <location>
        <begin position="47"/>
        <end position="85"/>
    </location>
</feature>
<keyword evidence="2 4" id="KW-0863">Zinc-finger</keyword>
<accession>A0A1V9YRC1</accession>
<evidence type="ECO:0000259" key="5">
    <source>
        <dbReference type="PROSITE" id="PS50280"/>
    </source>
</evidence>
<dbReference type="EMBL" id="JNBR01001386">
    <property type="protein sequence ID" value="OQR88308.1"/>
    <property type="molecule type" value="Genomic_DNA"/>
</dbReference>
<evidence type="ECO:0008006" key="9">
    <source>
        <dbReference type="Google" id="ProtNLM"/>
    </source>
</evidence>
<keyword evidence="1" id="KW-0479">Metal-binding</keyword>
<organism evidence="7 8">
    <name type="scientific">Achlya hypogyna</name>
    <name type="common">Oomycete</name>
    <name type="synonym">Protoachlya hypogyna</name>
    <dbReference type="NCBI Taxonomy" id="1202772"/>
    <lineage>
        <taxon>Eukaryota</taxon>
        <taxon>Sar</taxon>
        <taxon>Stramenopiles</taxon>
        <taxon>Oomycota</taxon>
        <taxon>Saprolegniomycetes</taxon>
        <taxon>Saprolegniales</taxon>
        <taxon>Achlyaceae</taxon>
        <taxon>Achlya</taxon>
    </lineage>
</organism>
<evidence type="ECO:0000256" key="1">
    <source>
        <dbReference type="ARBA" id="ARBA00022723"/>
    </source>
</evidence>
<dbReference type="PANTHER" id="PTHR12197">
    <property type="entry name" value="HISTONE-LYSINE N-METHYLTRANSFERASE SMYD"/>
    <property type="match status" value="1"/>
</dbReference>
<dbReference type="InterPro" id="IPR046341">
    <property type="entry name" value="SET_dom_sf"/>
</dbReference>
<evidence type="ECO:0000256" key="3">
    <source>
        <dbReference type="ARBA" id="ARBA00022833"/>
    </source>
</evidence>
<reference evidence="7 8" key="1">
    <citation type="journal article" date="2014" name="Genome Biol. Evol.">
        <title>The secreted proteins of Achlya hypogyna and Thraustotheca clavata identify the ancestral oomycete secretome and reveal gene acquisitions by horizontal gene transfer.</title>
        <authorList>
            <person name="Misner I."/>
            <person name="Blouin N."/>
            <person name="Leonard G."/>
            <person name="Richards T.A."/>
            <person name="Lane C.E."/>
        </authorList>
    </citation>
    <scope>NUCLEOTIDE SEQUENCE [LARGE SCALE GENOMIC DNA]</scope>
    <source>
        <strain evidence="7 8">ATCC 48635</strain>
    </source>
</reference>
<feature type="domain" description="SET" evidence="5">
    <location>
        <begin position="3"/>
        <end position="238"/>
    </location>
</feature>
<dbReference type="Proteomes" id="UP000243579">
    <property type="component" value="Unassembled WGS sequence"/>
</dbReference>
<dbReference type="STRING" id="1202772.A0A1V9YRC1"/>
<dbReference type="SUPFAM" id="SSF82199">
    <property type="entry name" value="SET domain"/>
    <property type="match status" value="1"/>
</dbReference>
<gene>
    <name evidence="7" type="ORF">ACHHYP_20314</name>
</gene>
<evidence type="ECO:0000313" key="8">
    <source>
        <dbReference type="Proteomes" id="UP000243579"/>
    </source>
</evidence>
<dbReference type="Gene3D" id="6.10.140.2220">
    <property type="match status" value="1"/>
</dbReference>
<dbReference type="AlphaFoldDB" id="A0A1V9YRC1"/>
<keyword evidence="3" id="KW-0862">Zinc</keyword>
<evidence type="ECO:0000313" key="7">
    <source>
        <dbReference type="EMBL" id="OQR88308.1"/>
    </source>
</evidence>
<dbReference type="Pfam" id="PF01753">
    <property type="entry name" value="zf-MYND"/>
    <property type="match status" value="1"/>
</dbReference>
<sequence>MAVQLETRDRGAGRWVSATRAFAPGDLVLESAPFAFALLPSLWTERCQSCFEPGSLARCGRCKLVYYCSKGCQQTDWRTHHKFECPRLNGLVQSVSGDMIAEVLLVARTLRTLSDPSATPQTPPPQSVAPTDLVWFEEDHGGVARTAAVVESSGLLPSHVSYSRTEIEQMLCRAHVNNFVITDDLLLDVGAGCFPWGAMINHSCLYNCFTTFAPKTHVMQLRAVRHIAAGEEITHAYVDVALPSSKRQRQLQAQYHFACACERCASPTDLAASYDRPDERTPALEQARELVAGAARAPAAEAVVRLERALALRQAALPKSDVGILEVHSQLLTHYIDEGDLEKALRTATTMATFYEKLYPQPHALAGLHLYTLGDLGAQLASHRLAAAQHLQQAKRILNITHGTQHRLVQALAARIADVRRP</sequence>
<dbReference type="GO" id="GO:0005634">
    <property type="term" value="C:nucleus"/>
    <property type="evidence" value="ECO:0007669"/>
    <property type="project" value="TreeGrafter"/>
</dbReference>
<name>A0A1V9YRC1_ACHHY</name>